<proteinExistence type="predicted"/>
<dbReference type="SMART" id="SM00749">
    <property type="entry name" value="BON"/>
    <property type="match status" value="3"/>
</dbReference>
<name>A0A0K2GDW8_NITMO</name>
<evidence type="ECO:0000313" key="3">
    <source>
        <dbReference type="EMBL" id="ALA59143.1"/>
    </source>
</evidence>
<dbReference type="PROSITE" id="PS51257">
    <property type="entry name" value="PROKAR_LIPOPROTEIN"/>
    <property type="match status" value="1"/>
</dbReference>
<dbReference type="PROSITE" id="PS50914">
    <property type="entry name" value="BON"/>
    <property type="match status" value="3"/>
</dbReference>
<dbReference type="PANTHER" id="PTHR34606">
    <property type="entry name" value="BON DOMAIN-CONTAINING PROTEIN"/>
    <property type="match status" value="1"/>
</dbReference>
<dbReference type="EMBL" id="CP011801">
    <property type="protein sequence ID" value="ALA59143.1"/>
    <property type="molecule type" value="Genomic_DNA"/>
</dbReference>
<dbReference type="InterPro" id="IPR051686">
    <property type="entry name" value="Lipoprotein_DolP"/>
</dbReference>
<reference evidence="3 4" key="1">
    <citation type="journal article" date="2015" name="Proc. Natl. Acad. Sci. U.S.A.">
        <title>Expanded metabolic versatility of ubiquitous nitrite-oxidizing bacteria from the genus Nitrospira.</title>
        <authorList>
            <person name="Koch H."/>
            <person name="Lucker S."/>
            <person name="Albertsen M."/>
            <person name="Kitzinger K."/>
            <person name="Herbold C."/>
            <person name="Spieck E."/>
            <person name="Nielsen P.H."/>
            <person name="Wagner M."/>
            <person name="Daims H."/>
        </authorList>
    </citation>
    <scope>NUCLEOTIDE SEQUENCE [LARGE SCALE GENOMIC DNA]</scope>
    <source>
        <strain evidence="3 4">NSP M-1</strain>
    </source>
</reference>
<keyword evidence="4" id="KW-1185">Reference proteome</keyword>
<dbReference type="PANTHER" id="PTHR34606:SF15">
    <property type="entry name" value="BON DOMAIN-CONTAINING PROTEIN"/>
    <property type="match status" value="1"/>
</dbReference>
<feature type="signal peptide" evidence="1">
    <location>
        <begin position="1"/>
        <end position="27"/>
    </location>
</feature>
<gene>
    <name evidence="3" type="ORF">NITMOv2_2733</name>
</gene>
<evidence type="ECO:0000259" key="2">
    <source>
        <dbReference type="PROSITE" id="PS50914"/>
    </source>
</evidence>
<keyword evidence="1" id="KW-0732">Signal</keyword>
<organism evidence="3 4">
    <name type="scientific">Nitrospira moscoviensis</name>
    <dbReference type="NCBI Taxonomy" id="42253"/>
    <lineage>
        <taxon>Bacteria</taxon>
        <taxon>Pseudomonadati</taxon>
        <taxon>Nitrospirota</taxon>
        <taxon>Nitrospiria</taxon>
        <taxon>Nitrospirales</taxon>
        <taxon>Nitrospiraceae</taxon>
        <taxon>Nitrospira</taxon>
    </lineage>
</organism>
<dbReference type="Pfam" id="PF04972">
    <property type="entry name" value="BON"/>
    <property type="match status" value="3"/>
</dbReference>
<dbReference type="STRING" id="42253.NITMOv2_2733"/>
<feature type="domain" description="BON" evidence="2">
    <location>
        <begin position="265"/>
        <end position="332"/>
    </location>
</feature>
<feature type="domain" description="BON" evidence="2">
    <location>
        <begin position="337"/>
        <end position="405"/>
    </location>
</feature>
<feature type="domain" description="BON" evidence="2">
    <location>
        <begin position="433"/>
        <end position="501"/>
    </location>
</feature>
<dbReference type="AlphaFoldDB" id="A0A0K2GDW8"/>
<evidence type="ECO:0000256" key="1">
    <source>
        <dbReference type="SAM" id="SignalP"/>
    </source>
</evidence>
<dbReference type="InterPro" id="IPR007055">
    <property type="entry name" value="BON_dom"/>
</dbReference>
<protein>
    <recommendedName>
        <fullName evidence="2">BON domain-containing protein</fullName>
    </recommendedName>
</protein>
<sequence length="501" mass="55968">MHAYGRRISSMVTLAAVGCLAGTAVQAASSPYPSRYSEYYEITAHNGMLIGGEGRTGDSMRYRGRRIWSGPGTATVLVRERSNTGMVMGSIRAKGRTYTVLMNEFNGDRPFQSGGIARNVMLHGLTAQGGPFLPQTFAYLAGWGSPCTVWKDAEVLYDGYRCHFMLTEKVRDPETGEIRDFPGKEKVRQLIRGERWQGDYEGNEDIRQQIRESGDAGLKGLQLHLFAHSPERDTANLPPYETTMHFVWNDVQWWGGPEPAGGRWSDKEINRMVERELRANTLVEAEDIDVRVKNGRVTLTGTAQTPTEKNHAYFSAWVPGVTSVRNDIQVRRQEPLSDKELQRAITYAYGLDPRIVHSRPKVKVRDGVVTLSGTVADDDAKNAAEEIAMQFEGVSDVKNRLKTDESLPKGERQDIDAIVFYDIEPMEPGISRADRELQQDIESQLTWSPYVDADRVEVSVLDGVAYLFGTVEDQDARQAAIDNAFDAGAERVVSYLETEEA</sequence>
<dbReference type="KEGG" id="nmv:NITMOv2_2733"/>
<feature type="chain" id="PRO_5005476751" description="BON domain-containing protein" evidence="1">
    <location>
        <begin position="28"/>
        <end position="501"/>
    </location>
</feature>
<dbReference type="Proteomes" id="UP000069205">
    <property type="component" value="Chromosome"/>
</dbReference>
<accession>A0A0K2GDW8</accession>
<dbReference type="Gene3D" id="3.30.1340.30">
    <property type="match status" value="2"/>
</dbReference>
<dbReference type="PATRIC" id="fig|42253.5.peg.2702"/>
<dbReference type="InterPro" id="IPR014004">
    <property type="entry name" value="Transpt-assoc_nodulatn_dom_bac"/>
</dbReference>
<evidence type="ECO:0000313" key="4">
    <source>
        <dbReference type="Proteomes" id="UP000069205"/>
    </source>
</evidence>